<feature type="region of interest" description="Disordered" evidence="10">
    <location>
        <begin position="146"/>
        <end position="168"/>
    </location>
</feature>
<comment type="caution">
    <text evidence="13">The sequence shown here is derived from an EMBL/GenBank/DDBJ whole genome shotgun (WGS) entry which is preliminary data.</text>
</comment>
<keyword evidence="3" id="KW-0813">Transport</keyword>
<evidence type="ECO:0000256" key="9">
    <source>
        <dbReference type="ARBA" id="ARBA00023136"/>
    </source>
</evidence>
<accession>A0ABX1W7Q3</accession>
<keyword evidence="6 11" id="KW-0812">Transmembrane</keyword>
<dbReference type="PANTHER" id="PTHR33446">
    <property type="entry name" value="PROTEIN TONB-RELATED"/>
    <property type="match status" value="1"/>
</dbReference>
<keyword evidence="4" id="KW-1003">Cell membrane</keyword>
<dbReference type="RefSeq" id="WP_175270463.1">
    <property type="nucleotide sequence ID" value="NZ_JABFCR010000069.1"/>
</dbReference>
<dbReference type="EMBL" id="JABFCR010000069">
    <property type="protein sequence ID" value="NNU34792.1"/>
    <property type="molecule type" value="Genomic_DNA"/>
</dbReference>
<evidence type="ECO:0000256" key="11">
    <source>
        <dbReference type="SAM" id="Phobius"/>
    </source>
</evidence>
<dbReference type="PRINTS" id="PR01374">
    <property type="entry name" value="TONBPROTEIN"/>
</dbReference>
<dbReference type="InterPro" id="IPR003538">
    <property type="entry name" value="TonB"/>
</dbReference>
<dbReference type="Gene3D" id="3.30.1150.10">
    <property type="match status" value="1"/>
</dbReference>
<evidence type="ECO:0000256" key="7">
    <source>
        <dbReference type="ARBA" id="ARBA00022927"/>
    </source>
</evidence>
<dbReference type="SUPFAM" id="SSF74653">
    <property type="entry name" value="TolA/TonB C-terminal domain"/>
    <property type="match status" value="1"/>
</dbReference>
<name>A0ABX1W7Q3_9SPHI</name>
<dbReference type="PROSITE" id="PS52015">
    <property type="entry name" value="TONB_CTD"/>
    <property type="match status" value="1"/>
</dbReference>
<feature type="domain" description="TonB C-terminal" evidence="12">
    <location>
        <begin position="184"/>
        <end position="275"/>
    </location>
</feature>
<organism evidence="13 14">
    <name type="scientific">Mucilaginibacter humi</name>
    <dbReference type="NCBI Taxonomy" id="2732510"/>
    <lineage>
        <taxon>Bacteria</taxon>
        <taxon>Pseudomonadati</taxon>
        <taxon>Bacteroidota</taxon>
        <taxon>Sphingobacteriia</taxon>
        <taxon>Sphingobacteriales</taxon>
        <taxon>Sphingobacteriaceae</taxon>
        <taxon>Mucilaginibacter</taxon>
    </lineage>
</organism>
<evidence type="ECO:0000313" key="13">
    <source>
        <dbReference type="EMBL" id="NNU34792.1"/>
    </source>
</evidence>
<evidence type="ECO:0000256" key="4">
    <source>
        <dbReference type="ARBA" id="ARBA00022475"/>
    </source>
</evidence>
<dbReference type="InterPro" id="IPR051045">
    <property type="entry name" value="TonB-dependent_transducer"/>
</dbReference>
<reference evidence="13 14" key="1">
    <citation type="submission" date="2020-05" db="EMBL/GenBank/DDBJ databases">
        <authorList>
            <person name="Khan S.A."/>
            <person name="Jeon C.O."/>
            <person name="Chun B.H."/>
        </authorList>
    </citation>
    <scope>NUCLEOTIDE SEQUENCE [LARGE SCALE GENOMIC DNA]</scope>
    <source>
        <strain evidence="13 14">S1162</strain>
    </source>
</reference>
<dbReference type="PANTHER" id="PTHR33446:SF2">
    <property type="entry name" value="PROTEIN TONB"/>
    <property type="match status" value="1"/>
</dbReference>
<feature type="compositionally biased region" description="Gly residues" evidence="10">
    <location>
        <begin position="155"/>
        <end position="165"/>
    </location>
</feature>
<comment type="similarity">
    <text evidence="2">Belongs to the TonB family.</text>
</comment>
<gene>
    <name evidence="13" type="ORF">HK413_13320</name>
</gene>
<keyword evidence="5" id="KW-0997">Cell inner membrane</keyword>
<dbReference type="NCBIfam" id="TIGR01352">
    <property type="entry name" value="tonB_Cterm"/>
    <property type="match status" value="1"/>
</dbReference>
<dbReference type="Pfam" id="PF03544">
    <property type="entry name" value="TonB_C"/>
    <property type="match status" value="1"/>
</dbReference>
<evidence type="ECO:0000256" key="3">
    <source>
        <dbReference type="ARBA" id="ARBA00022448"/>
    </source>
</evidence>
<evidence type="ECO:0000256" key="1">
    <source>
        <dbReference type="ARBA" id="ARBA00004383"/>
    </source>
</evidence>
<evidence type="ECO:0000256" key="8">
    <source>
        <dbReference type="ARBA" id="ARBA00022989"/>
    </source>
</evidence>
<protein>
    <submittedName>
        <fullName evidence="13">Energy transducer TonB</fullName>
    </submittedName>
</protein>
<keyword evidence="14" id="KW-1185">Reference proteome</keyword>
<dbReference type="InterPro" id="IPR037682">
    <property type="entry name" value="TonB_C"/>
</dbReference>
<evidence type="ECO:0000256" key="2">
    <source>
        <dbReference type="ARBA" id="ARBA00006555"/>
    </source>
</evidence>
<evidence type="ECO:0000313" key="14">
    <source>
        <dbReference type="Proteomes" id="UP000566071"/>
    </source>
</evidence>
<keyword evidence="7" id="KW-0653">Protein transport</keyword>
<dbReference type="InterPro" id="IPR006260">
    <property type="entry name" value="TonB/TolA_C"/>
</dbReference>
<evidence type="ECO:0000256" key="6">
    <source>
        <dbReference type="ARBA" id="ARBA00022692"/>
    </source>
</evidence>
<dbReference type="Proteomes" id="UP000566071">
    <property type="component" value="Unassembled WGS sequence"/>
</dbReference>
<sequence length="275" mass="29974">MLISNFNLCKSEWLELVFEKRNKEYGAYYIRQHYADTVVKAMLIAFATVITATAVTGVLIRVKPATERMVQVNNDPVYQIPPVKKIEPPKPKVEQPKAAAALPATPVNTTGFIPPVVVEDPKAEELPKIAELTGVIGQETIKGAGQGIAPIDNPGKGGEGLGNGAGESPDKEFLTAEIMPQPVGGTTSWTKFLQNTIRYPRRALDNEIGGRVMVSFIVERDGHLSNIHVERGPGYGLDEEAARVLKLAKPWIPGKQNGQPVRVKLTLPVNFTFSE</sequence>
<evidence type="ECO:0000256" key="5">
    <source>
        <dbReference type="ARBA" id="ARBA00022519"/>
    </source>
</evidence>
<evidence type="ECO:0000256" key="10">
    <source>
        <dbReference type="SAM" id="MobiDB-lite"/>
    </source>
</evidence>
<evidence type="ECO:0000259" key="12">
    <source>
        <dbReference type="PROSITE" id="PS52015"/>
    </source>
</evidence>
<proteinExistence type="inferred from homology"/>
<comment type="subcellular location">
    <subcellularLocation>
        <location evidence="1">Cell inner membrane</location>
        <topology evidence="1">Single-pass membrane protein</topology>
        <orientation evidence="1">Periplasmic side</orientation>
    </subcellularLocation>
</comment>
<feature type="transmembrane region" description="Helical" evidence="11">
    <location>
        <begin position="41"/>
        <end position="60"/>
    </location>
</feature>
<keyword evidence="8 11" id="KW-1133">Transmembrane helix</keyword>
<keyword evidence="9 11" id="KW-0472">Membrane</keyword>